<dbReference type="RefSeq" id="WP_228344270.1">
    <property type="nucleotide sequence ID" value="NZ_CP045550.1"/>
</dbReference>
<name>A0A9E8JPB1_9GAMM</name>
<evidence type="ECO:0000313" key="2">
    <source>
        <dbReference type="Proteomes" id="UP000596074"/>
    </source>
</evidence>
<protein>
    <submittedName>
        <fullName evidence="1">Uncharacterized protein</fullName>
    </submittedName>
</protein>
<dbReference type="Proteomes" id="UP000596074">
    <property type="component" value="Chromosome"/>
</dbReference>
<sequence>MANHIFILATVMLLAGIFGGLVNYYLYGDKDPDAASLPRFLVVGVGASFLVPVILDMVNSELVLESQGDPSRLLIFTGFCLISALVSRFFIDNLSDRILNEAQVAKARSEEVQQNLRIMQSELLPLIDTETEQDGEQDEGGELTHLNDDLDVTSAKVLKILSSGRFIFRSLGGVCREANEEESTILKTLHVLVTRSLAGKVSGKNGVRWHITEKGRRVLESNL</sequence>
<proteinExistence type="predicted"/>
<reference evidence="1 2" key="1">
    <citation type="submission" date="2019-11" db="EMBL/GenBank/DDBJ databases">
        <title>Venatorbacter sp. nov. a predator of Campylobacter and other Gram-negative bacteria.</title>
        <authorList>
            <person name="Saeedi A."/>
            <person name="Cummings N.J."/>
            <person name="Connerton I.F."/>
            <person name="Connerton P.L."/>
        </authorList>
    </citation>
    <scope>NUCLEOTIDE SEQUENCE [LARGE SCALE GENOMIC DNA]</scope>
    <source>
        <strain evidence="1">XL5</strain>
    </source>
</reference>
<accession>A0A9E8JPB1</accession>
<dbReference type="Pfam" id="PF20303">
    <property type="entry name" value="YLATT"/>
    <property type="match status" value="1"/>
</dbReference>
<dbReference type="KEGG" id="vcw:GJQ55_06955"/>
<gene>
    <name evidence="1" type="ORF">GJQ55_06955</name>
</gene>
<dbReference type="AlphaFoldDB" id="A0A9E8JPB1"/>
<keyword evidence="2" id="KW-1185">Reference proteome</keyword>
<dbReference type="EMBL" id="CP046056">
    <property type="protein sequence ID" value="QQD24231.1"/>
    <property type="molecule type" value="Genomic_DNA"/>
</dbReference>
<dbReference type="InterPro" id="IPR046890">
    <property type="entry name" value="YLATT"/>
</dbReference>
<organism evidence="1 2">
    <name type="scientific">Venatoribacter cucullus</name>
    <dbReference type="NCBI Taxonomy" id="2661630"/>
    <lineage>
        <taxon>Bacteria</taxon>
        <taxon>Pseudomonadati</taxon>
        <taxon>Pseudomonadota</taxon>
        <taxon>Gammaproteobacteria</taxon>
        <taxon>Oceanospirillales</taxon>
        <taxon>Oceanospirillaceae</taxon>
        <taxon>Venatoribacter</taxon>
    </lineage>
</organism>
<evidence type="ECO:0000313" key="1">
    <source>
        <dbReference type="EMBL" id="QQD24231.1"/>
    </source>
</evidence>